<feature type="domain" description="MlaB-like STAS" evidence="1">
    <location>
        <begin position="8"/>
        <end position="79"/>
    </location>
</feature>
<evidence type="ECO:0000313" key="3">
    <source>
        <dbReference type="Proteomes" id="UP000589896"/>
    </source>
</evidence>
<proteinExistence type="predicted"/>
<protein>
    <submittedName>
        <fullName evidence="2">STAS domain-containing protein</fullName>
    </submittedName>
</protein>
<keyword evidence="3" id="KW-1185">Reference proteome</keyword>
<dbReference type="AlphaFoldDB" id="A0A7Z0TTN1"/>
<dbReference type="InterPro" id="IPR058548">
    <property type="entry name" value="MlaB-like_STAS"/>
</dbReference>
<dbReference type="Gene3D" id="3.30.750.24">
    <property type="entry name" value="STAS domain"/>
    <property type="match status" value="1"/>
</dbReference>
<evidence type="ECO:0000259" key="1">
    <source>
        <dbReference type="Pfam" id="PF13466"/>
    </source>
</evidence>
<dbReference type="EMBL" id="JACCJZ010000010">
    <property type="protein sequence ID" value="NYZ61971.1"/>
    <property type="molecule type" value="Genomic_DNA"/>
</dbReference>
<accession>A0A7Z0TTN1</accession>
<sequence length="88" mass="8553">MRRDGDALAVSGVVAAASVPALWAQAAPLRAGATRLDLHAVSAVDSAGLALLAELADAGGLTVDGSPPGLADLCGAYRLTPALGFVSA</sequence>
<organism evidence="2 3">
    <name type="scientific">Luteimonas deserti</name>
    <dbReference type="NCBI Taxonomy" id="2752306"/>
    <lineage>
        <taxon>Bacteria</taxon>
        <taxon>Pseudomonadati</taxon>
        <taxon>Pseudomonadota</taxon>
        <taxon>Gammaproteobacteria</taxon>
        <taxon>Lysobacterales</taxon>
        <taxon>Lysobacteraceae</taxon>
        <taxon>Luteimonas</taxon>
    </lineage>
</organism>
<dbReference type="InterPro" id="IPR036513">
    <property type="entry name" value="STAS_dom_sf"/>
</dbReference>
<dbReference type="Proteomes" id="UP000589896">
    <property type="component" value="Unassembled WGS sequence"/>
</dbReference>
<reference evidence="2 3" key="1">
    <citation type="submission" date="2020-07" db="EMBL/GenBank/DDBJ databases">
        <title>isolation of Luteimonas sp. SJ-16.</title>
        <authorList>
            <person name="Huang X.-X."/>
            <person name="Xu L."/>
            <person name="Sun J.-Q."/>
        </authorList>
    </citation>
    <scope>NUCLEOTIDE SEQUENCE [LARGE SCALE GENOMIC DNA]</scope>
    <source>
        <strain evidence="2 3">SJ-16</strain>
    </source>
</reference>
<name>A0A7Z0TTN1_9GAMM</name>
<evidence type="ECO:0000313" key="2">
    <source>
        <dbReference type="EMBL" id="NYZ61971.1"/>
    </source>
</evidence>
<comment type="caution">
    <text evidence="2">The sequence shown here is derived from an EMBL/GenBank/DDBJ whole genome shotgun (WGS) entry which is preliminary data.</text>
</comment>
<gene>
    <name evidence="2" type="ORF">H0E82_04220</name>
</gene>
<dbReference type="SUPFAM" id="SSF52091">
    <property type="entry name" value="SpoIIaa-like"/>
    <property type="match status" value="1"/>
</dbReference>
<dbReference type="Pfam" id="PF13466">
    <property type="entry name" value="STAS_2"/>
    <property type="match status" value="1"/>
</dbReference>